<dbReference type="EMBL" id="JAUCMV010000001">
    <property type="protein sequence ID" value="KAK0427805.1"/>
    <property type="molecule type" value="Genomic_DNA"/>
</dbReference>
<reference evidence="2" key="1">
    <citation type="submission" date="2023-06" db="EMBL/GenBank/DDBJ databases">
        <title>Genomic analysis of the entomopathogenic nematode Steinernema hermaphroditum.</title>
        <authorList>
            <person name="Schwarz E.M."/>
            <person name="Heppert J.K."/>
            <person name="Baniya A."/>
            <person name="Schwartz H.T."/>
            <person name="Tan C.-H."/>
            <person name="Antoshechkin I."/>
            <person name="Sternberg P.W."/>
            <person name="Goodrich-Blair H."/>
            <person name="Dillman A.R."/>
        </authorList>
    </citation>
    <scope>NUCLEOTIDE SEQUENCE</scope>
    <source>
        <strain evidence="2">PS9179</strain>
        <tissue evidence="2">Whole animal</tissue>
    </source>
</reference>
<feature type="signal peptide" evidence="1">
    <location>
        <begin position="1"/>
        <end position="19"/>
    </location>
</feature>
<keyword evidence="1" id="KW-0732">Signal</keyword>
<dbReference type="Proteomes" id="UP001175271">
    <property type="component" value="Unassembled WGS sequence"/>
</dbReference>
<sequence>MKVLLFLLGCLLLATPVLSNPPFPPGRPTTIRFPYSSYSSADDWYRFPYVYHPIAERLFKSGDTPDNYDFIRLG</sequence>
<accession>A0AA39MBS4</accession>
<evidence type="ECO:0000256" key="1">
    <source>
        <dbReference type="SAM" id="SignalP"/>
    </source>
</evidence>
<evidence type="ECO:0000313" key="2">
    <source>
        <dbReference type="EMBL" id="KAK0427805.1"/>
    </source>
</evidence>
<gene>
    <name evidence="2" type="ORF">QR680_010434</name>
</gene>
<keyword evidence="3" id="KW-1185">Reference proteome</keyword>
<name>A0AA39MBS4_9BILA</name>
<evidence type="ECO:0000313" key="3">
    <source>
        <dbReference type="Proteomes" id="UP001175271"/>
    </source>
</evidence>
<protein>
    <submittedName>
        <fullName evidence="2">Uncharacterized protein</fullName>
    </submittedName>
</protein>
<dbReference type="AlphaFoldDB" id="A0AA39MBS4"/>
<proteinExistence type="predicted"/>
<organism evidence="2 3">
    <name type="scientific">Steinernema hermaphroditum</name>
    <dbReference type="NCBI Taxonomy" id="289476"/>
    <lineage>
        <taxon>Eukaryota</taxon>
        <taxon>Metazoa</taxon>
        <taxon>Ecdysozoa</taxon>
        <taxon>Nematoda</taxon>
        <taxon>Chromadorea</taxon>
        <taxon>Rhabditida</taxon>
        <taxon>Tylenchina</taxon>
        <taxon>Panagrolaimomorpha</taxon>
        <taxon>Strongyloidoidea</taxon>
        <taxon>Steinernematidae</taxon>
        <taxon>Steinernema</taxon>
    </lineage>
</organism>
<comment type="caution">
    <text evidence="2">The sequence shown here is derived from an EMBL/GenBank/DDBJ whole genome shotgun (WGS) entry which is preliminary data.</text>
</comment>
<feature type="chain" id="PRO_5041378500" evidence="1">
    <location>
        <begin position="20"/>
        <end position="74"/>
    </location>
</feature>